<proteinExistence type="predicted"/>
<reference evidence="1" key="1">
    <citation type="submission" date="2021-01" db="EMBL/GenBank/DDBJ databases">
        <authorList>
            <person name="Corre E."/>
            <person name="Pelletier E."/>
            <person name="Niang G."/>
            <person name="Scheremetjew M."/>
            <person name="Finn R."/>
            <person name="Kale V."/>
            <person name="Holt S."/>
            <person name="Cochrane G."/>
            <person name="Meng A."/>
            <person name="Brown T."/>
            <person name="Cohen L."/>
        </authorList>
    </citation>
    <scope>NUCLEOTIDE SEQUENCE</scope>
    <source>
        <strain evidence="1">RCC3387</strain>
    </source>
</reference>
<accession>A0A6U6PZN5</accession>
<protein>
    <submittedName>
        <fullName evidence="1">Uncharacterized protein</fullName>
    </submittedName>
</protein>
<sequence>MWVGAGVRWARCRNAHLSLFARQCNLGLQGHRALGSCTALTALCAEGRPLQGFVEQRMQAPGTAVHLSIGEVLDDVNGAAMRQAIAALLEGIAANGGNGHSLSEIFDSCMTIGSVHSTVQSYSSASWKILREGSGLSVGAAT</sequence>
<organism evidence="1">
    <name type="scientific">Zooxanthella nutricula</name>
    <dbReference type="NCBI Taxonomy" id="1333877"/>
    <lineage>
        <taxon>Eukaryota</taxon>
        <taxon>Sar</taxon>
        <taxon>Alveolata</taxon>
        <taxon>Dinophyceae</taxon>
        <taxon>Peridiniales</taxon>
        <taxon>Peridiniales incertae sedis</taxon>
        <taxon>Zooxanthella</taxon>
    </lineage>
</organism>
<evidence type="ECO:0000313" key="1">
    <source>
        <dbReference type="EMBL" id="CAD9611155.1"/>
    </source>
</evidence>
<name>A0A6U6PZN5_9DINO</name>
<dbReference type="AlphaFoldDB" id="A0A6U6PZN5"/>
<dbReference type="EMBL" id="HBGW01064735">
    <property type="protein sequence ID" value="CAD9611155.1"/>
    <property type="molecule type" value="Transcribed_RNA"/>
</dbReference>
<gene>
    <name evidence="1" type="ORF">BRAN1462_LOCUS41282</name>
</gene>